<feature type="compositionally biased region" description="Acidic residues" evidence="1">
    <location>
        <begin position="40"/>
        <end position="99"/>
    </location>
</feature>
<evidence type="ECO:0000313" key="2">
    <source>
        <dbReference type="EMBL" id="JAT05034.1"/>
    </source>
</evidence>
<sequence>SRHLCLSSSEEVLSCFEVMLTVLFSDVEKVKENTLNIKDDTEEDEVENEEEDDEEEPEVDEEDDEEEVEEEEEEEEEVEEEEEEEEEEVDEEVENEMESTIERSEHPDTMRAIVGSNASSKEKNETILQHDSIESQEYLPVQNENSQSDSNRKVEFQNVSKNKQKKTTEHNVFRVPHPVPLPKRKLQKILDKIPISELKKKRKKVIPDLTREQMQQNEIDEALTKRKKQGSLLTKRPSNKLKMPKKWVAPGIYDLIIEKLKCRYGIRSHVQAEKVVLNLVEYVGRVVKSNDEYFSIVDEMKKELASLGIVNTHWEFYRLASRYFTGDFFDKVYMSGIKNPYEPDNIFGTIL</sequence>
<feature type="compositionally biased region" description="Basic and acidic residues" evidence="1">
    <location>
        <begin position="100"/>
        <end position="109"/>
    </location>
</feature>
<accession>A0A1B6K1I6</accession>
<protein>
    <submittedName>
        <fullName evidence="2">Uncharacterized protein</fullName>
    </submittedName>
</protein>
<gene>
    <name evidence="2" type="ORF">g.16557</name>
</gene>
<reference evidence="2" key="1">
    <citation type="submission" date="2015-11" db="EMBL/GenBank/DDBJ databases">
        <title>De novo transcriptome assembly of four potential Pierce s Disease insect vectors from Arizona vineyards.</title>
        <authorList>
            <person name="Tassone E.E."/>
        </authorList>
    </citation>
    <scope>NUCLEOTIDE SEQUENCE</scope>
</reference>
<proteinExistence type="predicted"/>
<feature type="region of interest" description="Disordered" evidence="1">
    <location>
        <begin position="131"/>
        <end position="153"/>
    </location>
</feature>
<feature type="non-terminal residue" evidence="2">
    <location>
        <position position="1"/>
    </location>
</feature>
<feature type="region of interest" description="Disordered" evidence="1">
    <location>
        <begin position="30"/>
        <end position="110"/>
    </location>
</feature>
<dbReference type="EMBL" id="GECU01002673">
    <property type="protein sequence ID" value="JAT05034.1"/>
    <property type="molecule type" value="Transcribed_RNA"/>
</dbReference>
<evidence type="ECO:0000256" key="1">
    <source>
        <dbReference type="SAM" id="MobiDB-lite"/>
    </source>
</evidence>
<organism evidence="2">
    <name type="scientific">Homalodisca liturata</name>
    <dbReference type="NCBI Taxonomy" id="320908"/>
    <lineage>
        <taxon>Eukaryota</taxon>
        <taxon>Metazoa</taxon>
        <taxon>Ecdysozoa</taxon>
        <taxon>Arthropoda</taxon>
        <taxon>Hexapoda</taxon>
        <taxon>Insecta</taxon>
        <taxon>Pterygota</taxon>
        <taxon>Neoptera</taxon>
        <taxon>Paraneoptera</taxon>
        <taxon>Hemiptera</taxon>
        <taxon>Auchenorrhyncha</taxon>
        <taxon>Membracoidea</taxon>
        <taxon>Cicadellidae</taxon>
        <taxon>Cicadellinae</taxon>
        <taxon>Proconiini</taxon>
        <taxon>Homalodisca</taxon>
    </lineage>
</organism>
<dbReference type="AlphaFoldDB" id="A0A1B6K1I6"/>
<name>A0A1B6K1I6_9HEMI</name>